<evidence type="ECO:0000256" key="2">
    <source>
        <dbReference type="ARBA" id="ARBA00022676"/>
    </source>
</evidence>
<sequence>MNVVLLLLIRMALSANILYIVPLGSPSHVIWNRALAVSLNDKGHNVTMVTHTEEKQKIKNFHTILLEGFYEKKYEAHSLESLSKRDAFSNIKARYDYSFYSCVHDLETEGFKTLLNYPKDFNFALIIFDITNEGCLYPLIQRFNNPPVVAVTTFLLSPALAHVFGNPMQAAYFPFYSTKHTDRMIFVERMKNFLLIHFEILYRRYISLPAELKLAKQYFGENIRDFEEVERNMSLLICNYDPLLSFPLALAPNIVPAGGLHIEPVKPLPVDLKKIVEDAQEGLVIFALGSYFRSDQLSITKRTAILDAFAKLPQTVLWKFESEITDLPKNVFVRKWLPQNDLLGNCKTKLLITHGGALSTQEAMYHGVPVIVVPFFIDQHANGEKLADRRMGKVVSYHDITSENLFAAITEVINNPMYSKNIKQLSQLYRDSPDHPLERAVYWVEFVLRHGTAKHFNLASRDMSTYQLASYDVVLVLLLGLFLLYELTLFIFTCCRWTYSIKSPVNIAL</sequence>
<dbReference type="FunFam" id="3.40.50.2000:FF:000050">
    <property type="entry name" value="UDP-glucuronosyltransferase"/>
    <property type="match status" value="1"/>
</dbReference>
<dbReference type="EC" id="2.4.1.17" evidence="5"/>
<dbReference type="OrthoDB" id="5835829at2759"/>
<organism evidence="7 8">
    <name type="scientific">Photinus pyralis</name>
    <name type="common">Common eastern firefly</name>
    <name type="synonym">Lampyris pyralis</name>
    <dbReference type="NCBI Taxonomy" id="7054"/>
    <lineage>
        <taxon>Eukaryota</taxon>
        <taxon>Metazoa</taxon>
        <taxon>Ecdysozoa</taxon>
        <taxon>Arthropoda</taxon>
        <taxon>Hexapoda</taxon>
        <taxon>Insecta</taxon>
        <taxon>Pterygota</taxon>
        <taxon>Neoptera</taxon>
        <taxon>Endopterygota</taxon>
        <taxon>Coleoptera</taxon>
        <taxon>Polyphaga</taxon>
        <taxon>Elateriformia</taxon>
        <taxon>Elateroidea</taxon>
        <taxon>Lampyridae</taxon>
        <taxon>Lampyrinae</taxon>
        <taxon>Photinus</taxon>
    </lineage>
</organism>
<feature type="transmembrane region" description="Helical" evidence="5">
    <location>
        <begin position="468"/>
        <end position="492"/>
    </location>
</feature>
<comment type="subcellular location">
    <subcellularLocation>
        <location evidence="5">Membrane</location>
        <topology evidence="5">Single-pass membrane protein</topology>
    </subcellularLocation>
</comment>
<dbReference type="EMBL" id="VVIM01000001">
    <property type="protein sequence ID" value="KAB0805631.1"/>
    <property type="molecule type" value="Genomic_DNA"/>
</dbReference>
<keyword evidence="2 4" id="KW-0328">Glycosyltransferase</keyword>
<reference evidence="7" key="2">
    <citation type="submission" date="2019-08" db="EMBL/GenBank/DDBJ databases">
        <authorList>
            <consortium name="Photinus pyralis genome working group"/>
            <person name="Fallon T.R."/>
            <person name="Sander Lower S.E."/>
            <person name="Weng J.-K."/>
        </authorList>
    </citation>
    <scope>NUCLEOTIDE SEQUENCE</scope>
    <source>
        <strain evidence="7">1611_PpyrPB1</strain>
        <tissue evidence="7">Whole body</tissue>
    </source>
</reference>
<dbReference type="CDD" id="cd03784">
    <property type="entry name" value="GT1_Gtf-like"/>
    <property type="match status" value="1"/>
</dbReference>
<gene>
    <name evidence="6" type="ORF">PPYR_01058</name>
    <name evidence="7" type="ORF">PPYR_02601</name>
</gene>
<keyword evidence="8" id="KW-1185">Reference proteome</keyword>
<evidence type="ECO:0000256" key="5">
    <source>
        <dbReference type="RuleBase" id="RU362059"/>
    </source>
</evidence>
<dbReference type="Pfam" id="PF00201">
    <property type="entry name" value="UDPGT"/>
    <property type="match status" value="1"/>
</dbReference>
<keyword evidence="5" id="KW-0472">Membrane</keyword>
<protein>
    <recommendedName>
        <fullName evidence="5">UDP-glucuronosyltransferase</fullName>
        <ecNumber evidence="5">2.4.1.17</ecNumber>
    </recommendedName>
</protein>
<dbReference type="InParanoid" id="A0A5N4B7P0"/>
<dbReference type="PROSITE" id="PS00375">
    <property type="entry name" value="UDPGT"/>
    <property type="match status" value="1"/>
</dbReference>
<dbReference type="AlphaFoldDB" id="A0A5N4B7P0"/>
<proteinExistence type="inferred from homology"/>
<comment type="similarity">
    <text evidence="1 4">Belongs to the UDP-glycosyltransferase family.</text>
</comment>
<evidence type="ECO:0000313" key="7">
    <source>
        <dbReference type="EMBL" id="KAB0805631.1"/>
    </source>
</evidence>
<evidence type="ECO:0000256" key="3">
    <source>
        <dbReference type="ARBA" id="ARBA00022679"/>
    </source>
</evidence>
<dbReference type="SUPFAM" id="SSF53756">
    <property type="entry name" value="UDP-Glycosyltransferase/glycogen phosphorylase"/>
    <property type="match status" value="1"/>
</dbReference>
<dbReference type="PANTHER" id="PTHR48043">
    <property type="entry name" value="EG:EG0003.4 PROTEIN-RELATED"/>
    <property type="match status" value="1"/>
</dbReference>
<evidence type="ECO:0000256" key="1">
    <source>
        <dbReference type="ARBA" id="ARBA00009995"/>
    </source>
</evidence>
<dbReference type="PANTHER" id="PTHR48043:SF159">
    <property type="entry name" value="EG:EG0003.4 PROTEIN-RELATED"/>
    <property type="match status" value="1"/>
</dbReference>
<dbReference type="InterPro" id="IPR002213">
    <property type="entry name" value="UDP_glucos_trans"/>
</dbReference>
<comment type="catalytic activity">
    <reaction evidence="5">
        <text>glucuronate acceptor + UDP-alpha-D-glucuronate = acceptor beta-D-glucuronoside + UDP + H(+)</text>
        <dbReference type="Rhea" id="RHEA:21032"/>
        <dbReference type="ChEBI" id="CHEBI:15378"/>
        <dbReference type="ChEBI" id="CHEBI:58052"/>
        <dbReference type="ChEBI" id="CHEBI:58223"/>
        <dbReference type="ChEBI" id="CHEBI:132367"/>
        <dbReference type="ChEBI" id="CHEBI:132368"/>
        <dbReference type="EC" id="2.4.1.17"/>
    </reaction>
</comment>
<dbReference type="InterPro" id="IPR050271">
    <property type="entry name" value="UDP-glycosyltransferase"/>
</dbReference>
<reference evidence="7 8" key="1">
    <citation type="journal article" date="2018" name="Elife">
        <title>Firefly genomes illuminate parallel origins of bioluminescence in beetles.</title>
        <authorList>
            <person name="Fallon T.R."/>
            <person name="Lower S.E."/>
            <person name="Chang C.H."/>
            <person name="Bessho-Uehara M."/>
            <person name="Martin G.J."/>
            <person name="Bewick A.J."/>
            <person name="Behringer M."/>
            <person name="Debat H.J."/>
            <person name="Wong I."/>
            <person name="Day J.C."/>
            <person name="Suvorov A."/>
            <person name="Silva C.J."/>
            <person name="Stanger-Hall K.F."/>
            <person name="Hall D.W."/>
            <person name="Schmitz R.J."/>
            <person name="Nelson D.R."/>
            <person name="Lewis S.M."/>
            <person name="Shigenobu S."/>
            <person name="Bybee S.M."/>
            <person name="Larracuente A.M."/>
            <person name="Oba Y."/>
            <person name="Weng J.K."/>
        </authorList>
    </citation>
    <scope>NUCLEOTIDE SEQUENCE [LARGE SCALE GENOMIC DNA]</scope>
    <source>
        <strain evidence="7">1611_PpyrPB1</strain>
        <tissue evidence="7">Whole body</tissue>
    </source>
</reference>
<dbReference type="GO" id="GO:0015020">
    <property type="term" value="F:glucuronosyltransferase activity"/>
    <property type="evidence" value="ECO:0007669"/>
    <property type="project" value="UniProtKB-EC"/>
</dbReference>
<evidence type="ECO:0000256" key="4">
    <source>
        <dbReference type="RuleBase" id="RU003718"/>
    </source>
</evidence>
<dbReference type="Gene3D" id="3.40.50.2000">
    <property type="entry name" value="Glycogen Phosphorylase B"/>
    <property type="match status" value="1"/>
</dbReference>
<name>A0A5N4B7P0_PHOPY</name>
<keyword evidence="5" id="KW-1133">Transmembrane helix</keyword>
<dbReference type="Proteomes" id="UP000327044">
    <property type="component" value="Unassembled WGS sequence"/>
</dbReference>
<dbReference type="InterPro" id="IPR035595">
    <property type="entry name" value="UDP_glycos_trans_CS"/>
</dbReference>
<dbReference type="EMBL" id="VVIM01000001">
    <property type="protein sequence ID" value="KAB0804088.1"/>
    <property type="molecule type" value="Genomic_DNA"/>
</dbReference>
<dbReference type="GO" id="GO:0016020">
    <property type="term" value="C:membrane"/>
    <property type="evidence" value="ECO:0007669"/>
    <property type="project" value="UniProtKB-SubCell"/>
</dbReference>
<keyword evidence="3 4" id="KW-0808">Transferase</keyword>
<evidence type="ECO:0000313" key="6">
    <source>
        <dbReference type="EMBL" id="KAB0804088.1"/>
    </source>
</evidence>
<keyword evidence="5" id="KW-0812">Transmembrane</keyword>
<accession>A0A5N4B7P0</accession>
<comment type="caution">
    <text evidence="7">The sequence shown here is derived from an EMBL/GenBank/DDBJ whole genome shotgun (WGS) entry which is preliminary data.</text>
</comment>
<evidence type="ECO:0000313" key="8">
    <source>
        <dbReference type="Proteomes" id="UP000327044"/>
    </source>
</evidence>